<organism evidence="6 7">
    <name type="scientific">Candidatus Dojkabacteria bacterium</name>
    <dbReference type="NCBI Taxonomy" id="2099670"/>
    <lineage>
        <taxon>Bacteria</taxon>
        <taxon>Candidatus Dojkabacteria</taxon>
    </lineage>
</organism>
<dbReference type="PANTHER" id="PTHR30258:SF1">
    <property type="entry name" value="PROTEIN TRANSPORT PROTEIN HOFB HOMOLOG"/>
    <property type="match status" value="1"/>
</dbReference>
<feature type="domain" description="Bacterial type II secretion system protein E" evidence="4">
    <location>
        <begin position="162"/>
        <end position="541"/>
    </location>
</feature>
<dbReference type="InterPro" id="IPR001482">
    <property type="entry name" value="T2SS/T4SS_dom"/>
</dbReference>
<dbReference type="GO" id="GO:0005886">
    <property type="term" value="C:plasma membrane"/>
    <property type="evidence" value="ECO:0007669"/>
    <property type="project" value="TreeGrafter"/>
</dbReference>
<dbReference type="InterPro" id="IPR037257">
    <property type="entry name" value="T2SS_E_N_sf"/>
</dbReference>
<evidence type="ECO:0000313" key="7">
    <source>
        <dbReference type="Proteomes" id="UP000760819"/>
    </source>
</evidence>
<dbReference type="Proteomes" id="UP000760819">
    <property type="component" value="Unassembled WGS sequence"/>
</dbReference>
<dbReference type="Gene3D" id="3.30.450.90">
    <property type="match status" value="1"/>
</dbReference>
<proteinExistence type="inferred from homology"/>
<feature type="domain" description="Type II secretion system protein GspE N-terminal" evidence="5">
    <location>
        <begin position="57"/>
        <end position="143"/>
    </location>
</feature>
<evidence type="ECO:0000313" key="6">
    <source>
        <dbReference type="EMBL" id="MCA9379435.1"/>
    </source>
</evidence>
<dbReference type="EMBL" id="JAGQLI010000183">
    <property type="protein sequence ID" value="MCA9379435.1"/>
    <property type="molecule type" value="Genomic_DNA"/>
</dbReference>
<gene>
    <name evidence="6" type="ORF">KC640_03320</name>
</gene>
<evidence type="ECO:0000259" key="5">
    <source>
        <dbReference type="Pfam" id="PF05157"/>
    </source>
</evidence>
<keyword evidence="2" id="KW-0547">Nucleotide-binding</keyword>
<dbReference type="GO" id="GO:0016887">
    <property type="term" value="F:ATP hydrolysis activity"/>
    <property type="evidence" value="ECO:0007669"/>
    <property type="project" value="TreeGrafter"/>
</dbReference>
<evidence type="ECO:0000256" key="1">
    <source>
        <dbReference type="ARBA" id="ARBA00006611"/>
    </source>
</evidence>
<dbReference type="GO" id="GO:0005524">
    <property type="term" value="F:ATP binding"/>
    <property type="evidence" value="ECO:0007669"/>
    <property type="project" value="UniProtKB-KW"/>
</dbReference>
<reference evidence="6" key="1">
    <citation type="submission" date="2020-04" db="EMBL/GenBank/DDBJ databases">
        <authorList>
            <person name="Zhang T."/>
        </authorList>
    </citation>
    <scope>NUCLEOTIDE SEQUENCE</scope>
    <source>
        <strain evidence="6">HKST-UBA12</strain>
    </source>
</reference>
<evidence type="ECO:0000256" key="3">
    <source>
        <dbReference type="ARBA" id="ARBA00022840"/>
    </source>
</evidence>
<dbReference type="CDD" id="cd01129">
    <property type="entry name" value="PulE-GspE-like"/>
    <property type="match status" value="1"/>
</dbReference>
<dbReference type="AlphaFoldDB" id="A0A955I5M6"/>
<dbReference type="Gene3D" id="3.40.50.300">
    <property type="entry name" value="P-loop containing nucleotide triphosphate hydrolases"/>
    <property type="match status" value="1"/>
</dbReference>
<dbReference type="Pfam" id="PF00437">
    <property type="entry name" value="T2SSE"/>
    <property type="match status" value="1"/>
</dbReference>
<dbReference type="SUPFAM" id="SSF52540">
    <property type="entry name" value="P-loop containing nucleoside triphosphate hydrolases"/>
    <property type="match status" value="1"/>
</dbReference>
<evidence type="ECO:0000259" key="4">
    <source>
        <dbReference type="Pfam" id="PF00437"/>
    </source>
</evidence>
<dbReference type="FunFam" id="3.40.50.300:FF:000398">
    <property type="entry name" value="Type IV pilus assembly ATPase PilB"/>
    <property type="match status" value="1"/>
</dbReference>
<evidence type="ECO:0000256" key="2">
    <source>
        <dbReference type="ARBA" id="ARBA00022741"/>
    </source>
</evidence>
<name>A0A955I5M6_9BACT</name>
<dbReference type="Pfam" id="PF05157">
    <property type="entry name" value="MshEN"/>
    <property type="match status" value="1"/>
</dbReference>
<protein>
    <submittedName>
        <fullName evidence="6">Type II/IV secretion system protein</fullName>
    </submittedName>
</protein>
<dbReference type="PANTHER" id="PTHR30258">
    <property type="entry name" value="TYPE II SECRETION SYSTEM PROTEIN GSPE-RELATED"/>
    <property type="match status" value="1"/>
</dbReference>
<comment type="caution">
    <text evidence="6">The sequence shown here is derived from an EMBL/GenBank/DDBJ whole genome shotgun (WGS) entry which is preliminary data.</text>
</comment>
<keyword evidence="3" id="KW-0067">ATP-binding</keyword>
<accession>A0A955I5M6</accession>
<dbReference type="SUPFAM" id="SSF160246">
    <property type="entry name" value="EspE N-terminal domain-like"/>
    <property type="match status" value="1"/>
</dbReference>
<dbReference type="InterPro" id="IPR007831">
    <property type="entry name" value="T2SS_GspE_N"/>
</dbReference>
<dbReference type="InterPro" id="IPR027417">
    <property type="entry name" value="P-loop_NTPase"/>
</dbReference>
<comment type="similarity">
    <text evidence="1">Belongs to the GSP E family.</text>
</comment>
<reference evidence="6" key="2">
    <citation type="journal article" date="2021" name="Microbiome">
        <title>Successional dynamics and alternative stable states in a saline activated sludge microbial community over 9 years.</title>
        <authorList>
            <person name="Wang Y."/>
            <person name="Ye J."/>
            <person name="Ju F."/>
            <person name="Liu L."/>
            <person name="Boyd J.A."/>
            <person name="Deng Y."/>
            <person name="Parks D.H."/>
            <person name="Jiang X."/>
            <person name="Yin X."/>
            <person name="Woodcroft B.J."/>
            <person name="Tyson G.W."/>
            <person name="Hugenholtz P."/>
            <person name="Polz M.F."/>
            <person name="Zhang T."/>
        </authorList>
    </citation>
    <scope>NUCLEOTIDE SEQUENCE</scope>
    <source>
        <strain evidence="6">HKST-UBA12</strain>
    </source>
</reference>
<sequence length="558" mass="61902">MLKSDKVVSILLKNNYIEQSDLDKVQATRSENSKLELLLDSQITNWDLITQAIAEEYKIEFLDLDSSTIDPSLQSLLPGEIRSSANLVVASADDSEVVIAGDDPENFTLLQFHLAEIFAGKKVSFKVSTPSAIRKCLSRLQQPVSTRLQKLIDEKENVGPEFFATVIEDAIDQNASDIHIEPFNEHISLRYRTDGMLHEIVRLPPSLYEIVLNRVKVLAGMRLDEHSRPQDGAIHFDSGKRELDLRVSIVPTVKGSKVVIRLLSDYLNETSLSGLGFSDNNRDIVRQASHESVGMILTVGPTGSGKTTTLYSILKSLNTDKVNITTIEDPVEYKIQGLNQIQVNTDVDLTFARGLRSIVRQDPNIILVGEIRDVETAEIAINAALTGHLLLSTFHANDAATAIPRLLNMGIEPFLLSSTLKVIVAQRLVRKLCLSCRQSYKVSYDKLGGQVGDVDKYFPKGEEATLYTAKGCQRCGNTGYLGRTAIFELIYNTPEIQELILQKADSHQINEAARRQGAKSFFEDGIEKVKTGIIDLEELKRVAPTTSVSSDIYAKKKT</sequence>